<evidence type="ECO:0008006" key="3">
    <source>
        <dbReference type="Google" id="ProtNLM"/>
    </source>
</evidence>
<evidence type="ECO:0000313" key="2">
    <source>
        <dbReference type="Proteomes" id="UP000029669"/>
    </source>
</evidence>
<name>A0A097AUI1_THEKI</name>
<evidence type="ECO:0000313" key="1">
    <source>
        <dbReference type="EMBL" id="AIS53458.1"/>
    </source>
</evidence>
<dbReference type="STRING" id="2325.TKV_c23320"/>
<dbReference type="HOGENOM" id="CLU_3067177_0_0_9"/>
<dbReference type="KEGG" id="tki:TKV_c23320"/>
<protein>
    <recommendedName>
        <fullName evidence="3">Cytotoxic translational repressor of toxin-antitoxin stability system</fullName>
    </recommendedName>
</protein>
<dbReference type="SUPFAM" id="SSF143011">
    <property type="entry name" value="RelE-like"/>
    <property type="match status" value="1"/>
</dbReference>
<dbReference type="Gene3D" id="3.30.2310.20">
    <property type="entry name" value="RelE-like"/>
    <property type="match status" value="1"/>
</dbReference>
<accession>A0A097AUI1</accession>
<organism evidence="1 2">
    <name type="scientific">Thermoanaerobacter kivui</name>
    <name type="common">Acetogenium kivui</name>
    <dbReference type="NCBI Taxonomy" id="2325"/>
    <lineage>
        <taxon>Bacteria</taxon>
        <taxon>Bacillati</taxon>
        <taxon>Bacillota</taxon>
        <taxon>Clostridia</taxon>
        <taxon>Thermoanaerobacterales</taxon>
        <taxon>Thermoanaerobacteraceae</taxon>
        <taxon>Thermoanaerobacter</taxon>
    </lineage>
</organism>
<dbReference type="AlphaFoldDB" id="A0A097AUI1"/>
<dbReference type="InterPro" id="IPR035093">
    <property type="entry name" value="RelE/ParE_toxin_dom_sf"/>
</dbReference>
<dbReference type="RefSeq" id="WP_175574660.1">
    <property type="nucleotide sequence ID" value="NZ_CP009170.1"/>
</dbReference>
<dbReference type="Proteomes" id="UP000029669">
    <property type="component" value="Chromosome"/>
</dbReference>
<proteinExistence type="predicted"/>
<dbReference type="EMBL" id="CP009170">
    <property type="protein sequence ID" value="AIS53458.1"/>
    <property type="molecule type" value="Genomic_DNA"/>
</dbReference>
<dbReference type="eggNOG" id="COG2026">
    <property type="taxonomic scope" value="Bacteria"/>
</dbReference>
<sequence length="53" mass="6327">MPFEGDVKKLKTSKKERLYRLKVGNYRLIFEIDNVDFAIKVKAFDTREDIYKG</sequence>
<keyword evidence="2" id="KW-1185">Reference proteome</keyword>
<reference evidence="2" key="1">
    <citation type="journal article" date="2015" name="Genome Announc.">
        <title>Whole-Genome Sequences of 80 Environmental and Clinical Isolates of Burkholderia pseudomallei.</title>
        <authorList>
            <person name="Johnson S.L."/>
            <person name="Baker A.L."/>
            <person name="Chain P.S."/>
            <person name="Currie B.J."/>
            <person name="Daligault H.E."/>
            <person name="Davenport K.W."/>
            <person name="Davis C.B."/>
            <person name="Inglis T.J."/>
            <person name="Kaestli M."/>
            <person name="Koren S."/>
            <person name="Mayo M."/>
            <person name="Merritt A.J."/>
            <person name="Price E.P."/>
            <person name="Sarovich D.S."/>
            <person name="Warner J."/>
            <person name="Rosovitz M.J."/>
        </authorList>
    </citation>
    <scope>NUCLEOTIDE SEQUENCE [LARGE SCALE GENOMIC DNA]</scope>
    <source>
        <strain evidence="2">DSM 2030</strain>
    </source>
</reference>
<gene>
    <name evidence="1" type="ORF">TKV_c23320</name>
</gene>